<comment type="caution">
    <text evidence="3">The sequence shown here is derived from an EMBL/GenBank/DDBJ whole genome shotgun (WGS) entry which is preliminary data.</text>
</comment>
<evidence type="ECO:0000313" key="3">
    <source>
        <dbReference type="EMBL" id="PTL56192.1"/>
    </source>
</evidence>
<dbReference type="NCBIfam" id="TIGR03725">
    <property type="entry name" value="T6A_YeaZ"/>
    <property type="match status" value="1"/>
</dbReference>
<proteinExistence type="predicted"/>
<evidence type="ECO:0000259" key="2">
    <source>
        <dbReference type="Pfam" id="PF00814"/>
    </source>
</evidence>
<feature type="domain" description="Gcp-like" evidence="2">
    <location>
        <begin position="75"/>
        <end position="162"/>
    </location>
</feature>
<evidence type="ECO:0000256" key="1">
    <source>
        <dbReference type="SAM" id="MobiDB-lite"/>
    </source>
</evidence>
<gene>
    <name evidence="3" type="primary">tsaB</name>
    <name evidence="3" type="ORF">C7Y72_14470</name>
</gene>
<keyword evidence="4" id="KW-1185">Reference proteome</keyword>
<sequence>MAGARRRRARRGPLRGDARARHADRARRDDPVGGAVSVLLAFDTATPDTVVGLRTADGATLGRRHRPADGERPGHVTQLLPLLTELLDEAGVGWDAVARIGVGVGPGTFTGLRIGVASARSLAAAGGAELVGVPTLAALAAAAPAGRVVAALDARRREIFAAAWDDATAAAAGAAPSLPPVAVPPAELGGLVALAGVRVVGDGAVRYREALTAAGALVAPDDDAQHAVDPARLCDLAARATPGADVLPAYVRRPDAVPTALRGGR</sequence>
<protein>
    <submittedName>
        <fullName evidence="3">tRNA (Adenosine(37)-N6)-threonylcarbamoyltransferase complex dimerization subunit type 1 TsaB</fullName>
    </submittedName>
</protein>
<evidence type="ECO:0000313" key="4">
    <source>
        <dbReference type="Proteomes" id="UP000240739"/>
    </source>
</evidence>
<dbReference type="Gene3D" id="3.30.420.40">
    <property type="match status" value="2"/>
</dbReference>
<name>A0A2T4UEP4_9ACTN</name>
<feature type="region of interest" description="Disordered" evidence="1">
    <location>
        <begin position="1"/>
        <end position="28"/>
    </location>
</feature>
<dbReference type="GO" id="GO:0016740">
    <property type="term" value="F:transferase activity"/>
    <property type="evidence" value="ECO:0007669"/>
    <property type="project" value="UniProtKB-KW"/>
</dbReference>
<dbReference type="InterPro" id="IPR022496">
    <property type="entry name" value="T6A_TsaB"/>
</dbReference>
<keyword evidence="3" id="KW-0808">Transferase</keyword>
<organism evidence="3 4">
    <name type="scientific">Paraconexibacter algicola</name>
    <dbReference type="NCBI Taxonomy" id="2133960"/>
    <lineage>
        <taxon>Bacteria</taxon>
        <taxon>Bacillati</taxon>
        <taxon>Actinomycetota</taxon>
        <taxon>Thermoleophilia</taxon>
        <taxon>Solirubrobacterales</taxon>
        <taxon>Paraconexibacteraceae</taxon>
        <taxon>Paraconexibacter</taxon>
    </lineage>
</organism>
<dbReference type="SUPFAM" id="SSF53067">
    <property type="entry name" value="Actin-like ATPase domain"/>
    <property type="match status" value="1"/>
</dbReference>
<feature type="compositionally biased region" description="Basic and acidic residues" evidence="1">
    <location>
        <begin position="14"/>
        <end position="28"/>
    </location>
</feature>
<reference evidence="3 4" key="1">
    <citation type="submission" date="2018-03" db="EMBL/GenBank/DDBJ databases">
        <title>Aquarubrobacter algicola gen. nov., sp. nov., a novel actinobacterium isolated from shallow eutrophic lake during the end of cyanobacterial harmful algal blooms.</title>
        <authorList>
            <person name="Chun S.J."/>
        </authorList>
    </citation>
    <scope>NUCLEOTIDE SEQUENCE [LARGE SCALE GENOMIC DNA]</scope>
    <source>
        <strain evidence="3 4">Seoho-28</strain>
    </source>
</reference>
<feature type="compositionally biased region" description="Basic residues" evidence="1">
    <location>
        <begin position="1"/>
        <end position="13"/>
    </location>
</feature>
<accession>A0A2T4UEP4</accession>
<dbReference type="Pfam" id="PF00814">
    <property type="entry name" value="TsaD"/>
    <property type="match status" value="1"/>
</dbReference>
<dbReference type="AlphaFoldDB" id="A0A2T4UEP4"/>
<dbReference type="InterPro" id="IPR000905">
    <property type="entry name" value="Gcp-like_dom"/>
</dbReference>
<dbReference type="GO" id="GO:0002949">
    <property type="term" value="P:tRNA threonylcarbamoyladenosine modification"/>
    <property type="evidence" value="ECO:0007669"/>
    <property type="project" value="InterPro"/>
</dbReference>
<dbReference type="InterPro" id="IPR043129">
    <property type="entry name" value="ATPase_NBD"/>
</dbReference>
<dbReference type="Proteomes" id="UP000240739">
    <property type="component" value="Unassembled WGS sequence"/>
</dbReference>
<dbReference type="EMBL" id="PYYB01000002">
    <property type="protein sequence ID" value="PTL56192.1"/>
    <property type="molecule type" value="Genomic_DNA"/>
</dbReference>